<protein>
    <submittedName>
        <fullName evidence="2">Uncharacterized protein</fullName>
    </submittedName>
</protein>
<dbReference type="Proteomes" id="UP000549617">
    <property type="component" value="Unassembled WGS sequence"/>
</dbReference>
<sequence>MSEERITERTDASGNVTERVIERGTPGLTVVERRGGGGGVVVGLIIVFALGILGFFLFDMNKSETAKDDAITQAVGKVGDGAQKVGDAADRAADKLTGDDTK</sequence>
<accession>A0A7W9AKI6</accession>
<keyword evidence="1" id="KW-1133">Transmembrane helix</keyword>
<keyword evidence="1" id="KW-0812">Transmembrane</keyword>
<reference evidence="2 3" key="1">
    <citation type="submission" date="2020-08" db="EMBL/GenBank/DDBJ databases">
        <title>Genomic Encyclopedia of Type Strains, Phase IV (KMG-IV): sequencing the most valuable type-strain genomes for metagenomic binning, comparative biology and taxonomic classification.</title>
        <authorList>
            <person name="Goeker M."/>
        </authorList>
    </citation>
    <scope>NUCLEOTIDE SEQUENCE [LARGE SCALE GENOMIC DNA]</scope>
    <source>
        <strain evidence="2 3">DSM 25079</strain>
    </source>
</reference>
<evidence type="ECO:0000256" key="1">
    <source>
        <dbReference type="SAM" id="Phobius"/>
    </source>
</evidence>
<evidence type="ECO:0000313" key="2">
    <source>
        <dbReference type="EMBL" id="MBB5687147.1"/>
    </source>
</evidence>
<evidence type="ECO:0000313" key="3">
    <source>
        <dbReference type="Proteomes" id="UP000549617"/>
    </source>
</evidence>
<feature type="transmembrane region" description="Helical" evidence="1">
    <location>
        <begin position="36"/>
        <end position="58"/>
    </location>
</feature>
<keyword evidence="1" id="KW-0472">Membrane</keyword>
<dbReference type="RefSeq" id="WP_221240539.1">
    <property type="nucleotide sequence ID" value="NZ_JACIJC010000005.1"/>
</dbReference>
<gene>
    <name evidence="2" type="ORF">FHS49_003175</name>
</gene>
<name>A0A7W9AKI6_9SPHN</name>
<comment type="caution">
    <text evidence="2">The sequence shown here is derived from an EMBL/GenBank/DDBJ whole genome shotgun (WGS) entry which is preliminary data.</text>
</comment>
<dbReference type="EMBL" id="JACIJC010000005">
    <property type="protein sequence ID" value="MBB5687147.1"/>
    <property type="molecule type" value="Genomic_DNA"/>
</dbReference>
<organism evidence="2 3">
    <name type="scientific">Sphingobium boeckii</name>
    <dbReference type="NCBI Taxonomy" id="1082345"/>
    <lineage>
        <taxon>Bacteria</taxon>
        <taxon>Pseudomonadati</taxon>
        <taxon>Pseudomonadota</taxon>
        <taxon>Alphaproteobacteria</taxon>
        <taxon>Sphingomonadales</taxon>
        <taxon>Sphingomonadaceae</taxon>
        <taxon>Sphingobium</taxon>
    </lineage>
</organism>
<proteinExistence type="predicted"/>
<keyword evidence="3" id="KW-1185">Reference proteome</keyword>
<dbReference type="AlphaFoldDB" id="A0A7W9AKI6"/>